<dbReference type="CDD" id="cd02440">
    <property type="entry name" value="AdoMet_MTases"/>
    <property type="match status" value="1"/>
</dbReference>
<accession>A0ABX8LJN0</accession>
<keyword evidence="3" id="KW-1185">Reference proteome</keyword>
<evidence type="ECO:0000313" key="3">
    <source>
        <dbReference type="Proteomes" id="UP000683559"/>
    </source>
</evidence>
<sequence length="235" mass="26444">MPLIPRKRTTLEFLDLPPEVCTQEELEESLADLRTVNRYLGDTRALLKHLSGKVQGQRHISVLDVATGSADLPVAIVEWARGQGLGVSVTGVDVNSRTIDIARRYASGYPEIKLMVADALHLPFRDHSFDVVLCSKSLHHMKEPEAVTAMKEMLRVARRGFIVMDLRRSWIAYFLIYLLTRIFTRNRMTRYDGPLSVLKAFTAGELRECAAKAGATSVHVRREPFWLLVVSGESP</sequence>
<dbReference type="PANTHER" id="PTHR43591">
    <property type="entry name" value="METHYLTRANSFERASE"/>
    <property type="match status" value="1"/>
</dbReference>
<gene>
    <name evidence="2" type="ORF">KP001_21150</name>
</gene>
<dbReference type="PANTHER" id="PTHR43591:SF24">
    <property type="entry name" value="2-METHOXY-6-POLYPRENYL-1,4-BENZOQUINOL METHYLASE, MITOCHONDRIAL"/>
    <property type="match status" value="1"/>
</dbReference>
<keyword evidence="2" id="KW-0489">Methyltransferase</keyword>
<organism evidence="2 3">
    <name type="scientific">Geomonas subterranea</name>
    <dbReference type="NCBI Taxonomy" id="2847989"/>
    <lineage>
        <taxon>Bacteria</taxon>
        <taxon>Pseudomonadati</taxon>
        <taxon>Thermodesulfobacteriota</taxon>
        <taxon>Desulfuromonadia</taxon>
        <taxon>Geobacterales</taxon>
        <taxon>Geobacteraceae</taxon>
        <taxon>Geomonas</taxon>
    </lineage>
</organism>
<dbReference type="GO" id="GO:0008168">
    <property type="term" value="F:methyltransferase activity"/>
    <property type="evidence" value="ECO:0007669"/>
    <property type="project" value="UniProtKB-KW"/>
</dbReference>
<protein>
    <submittedName>
        <fullName evidence="2">Methyltransferase domain-containing protein</fullName>
    </submittedName>
</protein>
<feature type="domain" description="Methyltransferase" evidence="1">
    <location>
        <begin position="62"/>
        <end position="160"/>
    </location>
</feature>
<reference evidence="2 3" key="1">
    <citation type="submission" date="2021-06" db="EMBL/GenBank/DDBJ databases">
        <title>Gemonas diversity in paddy soil.</title>
        <authorList>
            <person name="Liu G."/>
        </authorList>
    </citation>
    <scope>NUCLEOTIDE SEQUENCE [LARGE SCALE GENOMIC DNA]</scope>
    <source>
        <strain evidence="2 3">RG2</strain>
    </source>
</reference>
<dbReference type="Proteomes" id="UP000683559">
    <property type="component" value="Chromosome"/>
</dbReference>
<keyword evidence="2" id="KW-0808">Transferase</keyword>
<dbReference type="Pfam" id="PF13649">
    <property type="entry name" value="Methyltransf_25"/>
    <property type="match status" value="1"/>
</dbReference>
<evidence type="ECO:0000259" key="1">
    <source>
        <dbReference type="Pfam" id="PF13649"/>
    </source>
</evidence>
<dbReference type="EMBL" id="CP077683">
    <property type="protein sequence ID" value="QXE90854.1"/>
    <property type="molecule type" value="Genomic_DNA"/>
</dbReference>
<name>A0ABX8LJN0_9BACT</name>
<dbReference type="RefSeq" id="WP_217287450.1">
    <property type="nucleotide sequence ID" value="NZ_CP077683.1"/>
</dbReference>
<proteinExistence type="predicted"/>
<dbReference type="InterPro" id="IPR041698">
    <property type="entry name" value="Methyltransf_25"/>
</dbReference>
<dbReference type="GO" id="GO:0032259">
    <property type="term" value="P:methylation"/>
    <property type="evidence" value="ECO:0007669"/>
    <property type="project" value="UniProtKB-KW"/>
</dbReference>
<evidence type="ECO:0000313" key="2">
    <source>
        <dbReference type="EMBL" id="QXE90854.1"/>
    </source>
</evidence>